<dbReference type="AlphaFoldDB" id="A0A6C0DZU0"/>
<proteinExistence type="predicted"/>
<reference evidence="1" key="1">
    <citation type="journal article" date="2020" name="Nature">
        <title>Giant virus diversity and host interactions through global metagenomics.</title>
        <authorList>
            <person name="Schulz F."/>
            <person name="Roux S."/>
            <person name="Paez-Espino D."/>
            <person name="Jungbluth S."/>
            <person name="Walsh D.A."/>
            <person name="Denef V.J."/>
            <person name="McMahon K.D."/>
            <person name="Konstantinidis K.T."/>
            <person name="Eloe-Fadrosh E.A."/>
            <person name="Kyrpides N.C."/>
            <person name="Woyke T."/>
        </authorList>
    </citation>
    <scope>NUCLEOTIDE SEQUENCE</scope>
    <source>
        <strain evidence="1">GVMAG-M-3300023174-68</strain>
    </source>
</reference>
<dbReference type="EMBL" id="MN739680">
    <property type="protein sequence ID" value="QHT20685.1"/>
    <property type="molecule type" value="Genomic_DNA"/>
</dbReference>
<name>A0A6C0DZU0_9ZZZZ</name>
<sequence>MSSSSSKSAKLAYHFGTVTTNSVTTDNLYLDKGSVTQASSITTSVTLPKPVGLVRTVSSTLAALTSTQFKINYDYIDSNSVIFASVGAYSGTGIPYINVVSYSAGSSTLGLSNLSTSGALNGPVTVAYQIL</sequence>
<protein>
    <submittedName>
        <fullName evidence="1">Uncharacterized protein</fullName>
    </submittedName>
</protein>
<evidence type="ECO:0000313" key="1">
    <source>
        <dbReference type="EMBL" id="QHT20685.1"/>
    </source>
</evidence>
<accession>A0A6C0DZU0</accession>
<organism evidence="1">
    <name type="scientific">viral metagenome</name>
    <dbReference type="NCBI Taxonomy" id="1070528"/>
    <lineage>
        <taxon>unclassified sequences</taxon>
        <taxon>metagenomes</taxon>
        <taxon>organismal metagenomes</taxon>
    </lineage>
</organism>